<keyword evidence="6" id="KW-0067">ATP-binding</keyword>
<reference evidence="13" key="1">
    <citation type="journal article" date="2021" name="PeerJ">
        <title>Extensive microbial diversity within the chicken gut microbiome revealed by metagenomics and culture.</title>
        <authorList>
            <person name="Gilroy R."/>
            <person name="Ravi A."/>
            <person name="Getino M."/>
            <person name="Pursley I."/>
            <person name="Horton D.L."/>
            <person name="Alikhan N.F."/>
            <person name="Baker D."/>
            <person name="Gharbi K."/>
            <person name="Hall N."/>
            <person name="Watson M."/>
            <person name="Adriaenssens E.M."/>
            <person name="Foster-Nyarko E."/>
            <person name="Jarju S."/>
            <person name="Secka A."/>
            <person name="Antonio M."/>
            <person name="Oren A."/>
            <person name="Chaudhuri R.R."/>
            <person name="La Ragione R."/>
            <person name="Hildebrand F."/>
            <person name="Pallen M.J."/>
        </authorList>
    </citation>
    <scope>NUCLEOTIDE SEQUENCE</scope>
    <source>
        <strain evidence="13">ChiHjej12B11-14209</strain>
    </source>
</reference>
<dbReference type="FunFam" id="3.40.50.1000:FF:000211">
    <property type="entry name" value="Plasma membrane ATPase"/>
    <property type="match status" value="1"/>
</dbReference>
<dbReference type="SFLD" id="SFLDG00002">
    <property type="entry name" value="C1.7:_P-type_atpase_like"/>
    <property type="match status" value="1"/>
</dbReference>
<evidence type="ECO:0000256" key="3">
    <source>
        <dbReference type="ARBA" id="ARBA00022692"/>
    </source>
</evidence>
<dbReference type="InterPro" id="IPR004014">
    <property type="entry name" value="ATPase_P-typ_cation-transptr_N"/>
</dbReference>
<dbReference type="InterPro" id="IPR018303">
    <property type="entry name" value="ATPase_P-typ_P_site"/>
</dbReference>
<dbReference type="Gene3D" id="2.70.150.10">
    <property type="entry name" value="Calcium-transporting ATPase, cytoplasmic transduction domain A"/>
    <property type="match status" value="1"/>
</dbReference>
<sequence>MDDMEGAPAADGLTGEEAARRLAEHGPNEVRERRENPVLAFLGRYWGPMPWLLELAAVLSLVVGHPTEVVVIVVLLTVNAVVGQVQSTSARRAVELLRQGLAVRVTTLRDGSWSSVPARELVPGDVVSLPLGTVVAADARVTSGDADVDLSSVTGESVPRAVGPADELPAGAVVTRGSVRAVVTATGEDSALGRAAALVRDASPRSRQQDLLFSIVRSMMYVGVAASALVSLYALARGQELLSVAAIVVTFLMGAVPVALPAVLAIVQAASARALAREGVLVTRLDAVEDAASIDTFCFDKTGTLTKNQLEVVEVVPFVGRDEGEVLALAALSCDATAAEPIDAAILRRASQVAPRGRQLSYTPFDPARKRTEAVAELDGGARVLLAKGAPRTLLGDEEPALGAVDELSRRGLRCVAVTMDGRAIGLLGLADPPRHDAAALVARVRALGVRPLMLTGDDVAIAREVGAAVGTGGNVLRAADLRGLPVDEQLSLVRSADGFAEVLPEDKNLVVRLLQDEGRAVGMTGDGVNDAPALAQAELGCAAPGATDVARAAASAVLTRDGLAGIVDALTESRRSHQRMLTWVINKVTKVMEVVVLFSVGYVLTGEMPVSLLGMSLLVLANDFATMSIASDNVRSPESACAWNLAAVVRAAGVLGALFAVEDLALAALGARGLGLDAAATQTLVMYALVVNSQVRILSVRERGRAWASVPSAGMVVTSLVVTALFTALVLLGWAVPALPPAAVAVTLAVCAAGGLALDAAKVALFRRFHVE</sequence>
<dbReference type="AlphaFoldDB" id="A0A9D2EYE1"/>
<protein>
    <submittedName>
        <fullName evidence="13">HAD-IC family P-type ATPase</fullName>
    </submittedName>
</protein>
<dbReference type="Gene3D" id="3.40.1110.10">
    <property type="entry name" value="Calcium-transporting ATPase, cytoplasmic domain N"/>
    <property type="match status" value="1"/>
</dbReference>
<feature type="transmembrane region" description="Helical" evidence="11">
    <location>
        <begin position="743"/>
        <end position="762"/>
    </location>
</feature>
<evidence type="ECO:0000256" key="10">
    <source>
        <dbReference type="ARBA" id="ARBA00023136"/>
    </source>
</evidence>
<dbReference type="InterPro" id="IPR059000">
    <property type="entry name" value="ATPase_P-type_domA"/>
</dbReference>
<organism evidence="13 14">
    <name type="scientific">Candidatus Olsenella pullistercoris</name>
    <dbReference type="NCBI Taxonomy" id="2838712"/>
    <lineage>
        <taxon>Bacteria</taxon>
        <taxon>Bacillati</taxon>
        <taxon>Actinomycetota</taxon>
        <taxon>Coriobacteriia</taxon>
        <taxon>Coriobacteriales</taxon>
        <taxon>Atopobiaceae</taxon>
        <taxon>Olsenella</taxon>
    </lineage>
</organism>
<keyword evidence="8" id="KW-1278">Translocase</keyword>
<dbReference type="SUPFAM" id="SSF81665">
    <property type="entry name" value="Calcium ATPase, transmembrane domain M"/>
    <property type="match status" value="1"/>
</dbReference>
<dbReference type="InterPro" id="IPR023299">
    <property type="entry name" value="ATPase_P-typ_cyto_dom_N"/>
</dbReference>
<dbReference type="NCBIfam" id="TIGR01494">
    <property type="entry name" value="ATPase_P-type"/>
    <property type="match status" value="2"/>
</dbReference>
<dbReference type="InterPro" id="IPR023214">
    <property type="entry name" value="HAD_sf"/>
</dbReference>
<dbReference type="InterPro" id="IPR001757">
    <property type="entry name" value="P_typ_ATPase"/>
</dbReference>
<evidence type="ECO:0000256" key="1">
    <source>
        <dbReference type="ARBA" id="ARBA00004651"/>
    </source>
</evidence>
<evidence type="ECO:0000256" key="4">
    <source>
        <dbReference type="ARBA" id="ARBA00022723"/>
    </source>
</evidence>
<dbReference type="GO" id="GO:0005524">
    <property type="term" value="F:ATP binding"/>
    <property type="evidence" value="ECO:0007669"/>
    <property type="project" value="UniProtKB-KW"/>
</dbReference>
<name>A0A9D2EYE1_9ACTN</name>
<evidence type="ECO:0000256" key="2">
    <source>
        <dbReference type="ARBA" id="ARBA00022553"/>
    </source>
</evidence>
<dbReference type="Pfam" id="PF00690">
    <property type="entry name" value="Cation_ATPase_N"/>
    <property type="match status" value="1"/>
</dbReference>
<feature type="transmembrane region" description="Helical" evidence="11">
    <location>
        <begin position="674"/>
        <end position="693"/>
    </location>
</feature>
<keyword evidence="10 11" id="KW-0472">Membrane</keyword>
<keyword evidence="3 11" id="KW-0812">Transmembrane</keyword>
<dbReference type="GO" id="GO:0016887">
    <property type="term" value="F:ATP hydrolysis activity"/>
    <property type="evidence" value="ECO:0007669"/>
    <property type="project" value="InterPro"/>
</dbReference>
<feature type="domain" description="Cation-transporting P-type ATPase N-terminal" evidence="12">
    <location>
        <begin position="3"/>
        <end position="65"/>
    </location>
</feature>
<dbReference type="PRINTS" id="PR00120">
    <property type="entry name" value="HATPASE"/>
</dbReference>
<keyword evidence="2" id="KW-0597">Phosphoprotein</keyword>
<feature type="transmembrane region" description="Helical" evidence="11">
    <location>
        <begin position="211"/>
        <end position="235"/>
    </location>
</feature>
<dbReference type="SFLD" id="SFLDF00027">
    <property type="entry name" value="p-type_atpase"/>
    <property type="match status" value="1"/>
</dbReference>
<evidence type="ECO:0000256" key="9">
    <source>
        <dbReference type="ARBA" id="ARBA00022989"/>
    </source>
</evidence>
<evidence type="ECO:0000313" key="13">
    <source>
        <dbReference type="EMBL" id="HIZ46053.1"/>
    </source>
</evidence>
<evidence type="ECO:0000256" key="6">
    <source>
        <dbReference type="ARBA" id="ARBA00022840"/>
    </source>
</evidence>
<comment type="caution">
    <text evidence="13">The sequence shown here is derived from an EMBL/GenBank/DDBJ whole genome shotgun (WGS) entry which is preliminary data.</text>
</comment>
<dbReference type="Pfam" id="PF00702">
    <property type="entry name" value="Hydrolase"/>
    <property type="match status" value="1"/>
</dbReference>
<dbReference type="InterPro" id="IPR023298">
    <property type="entry name" value="ATPase_P-typ_TM_dom_sf"/>
</dbReference>
<dbReference type="GO" id="GO:0046872">
    <property type="term" value="F:metal ion binding"/>
    <property type="evidence" value="ECO:0007669"/>
    <property type="project" value="UniProtKB-KW"/>
</dbReference>
<dbReference type="EMBL" id="DXBM01000031">
    <property type="protein sequence ID" value="HIZ46053.1"/>
    <property type="molecule type" value="Genomic_DNA"/>
</dbReference>
<evidence type="ECO:0000256" key="8">
    <source>
        <dbReference type="ARBA" id="ARBA00022967"/>
    </source>
</evidence>
<gene>
    <name evidence="13" type="ORF">IAA19_03415</name>
</gene>
<dbReference type="Gene3D" id="3.40.50.1000">
    <property type="entry name" value="HAD superfamily/HAD-like"/>
    <property type="match status" value="1"/>
</dbReference>
<evidence type="ECO:0000259" key="12">
    <source>
        <dbReference type="SMART" id="SM00831"/>
    </source>
</evidence>
<dbReference type="Proteomes" id="UP000824062">
    <property type="component" value="Unassembled WGS sequence"/>
</dbReference>
<dbReference type="Pfam" id="PF00122">
    <property type="entry name" value="E1-E2_ATPase"/>
    <property type="match status" value="1"/>
</dbReference>
<feature type="transmembrane region" description="Helical" evidence="11">
    <location>
        <begin position="714"/>
        <end position="737"/>
    </location>
</feature>
<dbReference type="PANTHER" id="PTHR42861">
    <property type="entry name" value="CALCIUM-TRANSPORTING ATPASE"/>
    <property type="match status" value="1"/>
</dbReference>
<accession>A0A9D2EYE1</accession>
<keyword evidence="5" id="KW-0547">Nucleotide-binding</keyword>
<dbReference type="PROSITE" id="PS00154">
    <property type="entry name" value="ATPASE_E1_E2"/>
    <property type="match status" value="1"/>
</dbReference>
<proteinExistence type="predicted"/>
<dbReference type="SFLD" id="SFLDS00003">
    <property type="entry name" value="Haloacid_Dehalogenase"/>
    <property type="match status" value="1"/>
</dbReference>
<dbReference type="Gene3D" id="1.20.1110.10">
    <property type="entry name" value="Calcium-transporting ATPase, transmembrane domain"/>
    <property type="match status" value="1"/>
</dbReference>
<dbReference type="SUPFAM" id="SSF56784">
    <property type="entry name" value="HAD-like"/>
    <property type="match status" value="1"/>
</dbReference>
<dbReference type="GO" id="GO:0005886">
    <property type="term" value="C:plasma membrane"/>
    <property type="evidence" value="ECO:0007669"/>
    <property type="project" value="UniProtKB-SubCell"/>
</dbReference>
<dbReference type="InterPro" id="IPR036412">
    <property type="entry name" value="HAD-like_sf"/>
</dbReference>
<evidence type="ECO:0000256" key="7">
    <source>
        <dbReference type="ARBA" id="ARBA00022842"/>
    </source>
</evidence>
<keyword evidence="4" id="KW-0479">Metal-binding</keyword>
<dbReference type="InterPro" id="IPR044492">
    <property type="entry name" value="P_typ_ATPase_HD_dom"/>
</dbReference>
<dbReference type="SMART" id="SM00831">
    <property type="entry name" value="Cation_ATPase_N"/>
    <property type="match status" value="1"/>
</dbReference>
<reference evidence="13" key="2">
    <citation type="submission" date="2021-04" db="EMBL/GenBank/DDBJ databases">
        <authorList>
            <person name="Gilroy R."/>
        </authorList>
    </citation>
    <scope>NUCLEOTIDE SEQUENCE</scope>
    <source>
        <strain evidence="13">ChiHjej12B11-14209</strain>
    </source>
</reference>
<feature type="transmembrane region" description="Helical" evidence="11">
    <location>
        <begin position="241"/>
        <end position="267"/>
    </location>
</feature>
<dbReference type="PRINTS" id="PR00119">
    <property type="entry name" value="CATATPASE"/>
</dbReference>
<keyword evidence="9 11" id="KW-1133">Transmembrane helix</keyword>
<dbReference type="SUPFAM" id="SSF81653">
    <property type="entry name" value="Calcium ATPase, transduction domain A"/>
    <property type="match status" value="1"/>
</dbReference>
<evidence type="ECO:0000313" key="14">
    <source>
        <dbReference type="Proteomes" id="UP000824062"/>
    </source>
</evidence>
<evidence type="ECO:0000256" key="11">
    <source>
        <dbReference type="SAM" id="Phobius"/>
    </source>
</evidence>
<keyword evidence="7" id="KW-0460">Magnesium</keyword>
<dbReference type="InterPro" id="IPR008250">
    <property type="entry name" value="ATPase_P-typ_transduc_dom_A_sf"/>
</dbReference>
<feature type="transmembrane region" description="Helical" evidence="11">
    <location>
        <begin position="55"/>
        <end position="82"/>
    </location>
</feature>
<comment type="subcellular location">
    <subcellularLocation>
        <location evidence="1">Cell membrane</location>
        <topology evidence="1">Multi-pass membrane protein</topology>
    </subcellularLocation>
</comment>
<evidence type="ECO:0000256" key="5">
    <source>
        <dbReference type="ARBA" id="ARBA00022741"/>
    </source>
</evidence>